<dbReference type="InterPro" id="IPR004839">
    <property type="entry name" value="Aminotransferase_I/II_large"/>
</dbReference>
<dbReference type="PANTHER" id="PTHR43525">
    <property type="entry name" value="PROTEIN MALY"/>
    <property type="match status" value="1"/>
</dbReference>
<dbReference type="GO" id="GO:0008483">
    <property type="term" value="F:transaminase activity"/>
    <property type="evidence" value="ECO:0007669"/>
    <property type="project" value="UniProtKB-KW"/>
</dbReference>
<evidence type="ECO:0000256" key="1">
    <source>
        <dbReference type="ARBA" id="ARBA00001933"/>
    </source>
</evidence>
<keyword evidence="4" id="KW-0456">Lyase</keyword>
<proteinExistence type="inferred from homology"/>
<dbReference type="InterPro" id="IPR051798">
    <property type="entry name" value="Class-II_PLP-Dep_Aminotrans"/>
</dbReference>
<evidence type="ECO:0000256" key="2">
    <source>
        <dbReference type="ARBA" id="ARBA00012224"/>
    </source>
</evidence>
<evidence type="ECO:0000313" key="7">
    <source>
        <dbReference type="EMBL" id="PLR39164.1"/>
    </source>
</evidence>
<dbReference type="GO" id="GO:0030170">
    <property type="term" value="F:pyridoxal phosphate binding"/>
    <property type="evidence" value="ECO:0007669"/>
    <property type="project" value="InterPro"/>
</dbReference>
<dbReference type="GO" id="GO:0047804">
    <property type="term" value="F:cysteine-S-conjugate beta-lyase activity"/>
    <property type="evidence" value="ECO:0007669"/>
    <property type="project" value="UniProtKB-EC"/>
</dbReference>
<sequence>MAFNFDLRVDRSHSDSTKWHKYRDRDVIPLWVADTDFLSPPAVIEALQQRVAHGVFGYGTPPPELTGLIVERMRSRYQWAIRPEWIVYLPGLVCGLNLAMRAFTEPHQAAIIPTPLYPPFAEAANYAGRHVYSAPLHDEGNRLRLDLTAAEPALNGDQALLFLCNPHNPGGTVYRRDELEQQHAFAQRHDLVVCSDEIHCDLILEPGCRHIPFASLNPDAEQRTLTLMAPSKTFNLAGLGASFAIIANPALRHRFKQQRRGVVPHVDILAYVAATAAYRDGEAWLAAQLDYLRDNRDLVMARINALPGLRMLPLEATYLAWIDASALPVESPYHFFLAAGVGLTDGAGFGDARFVRLNFGCPRALLDEALTRIERAVAAL</sequence>
<evidence type="ECO:0000313" key="8">
    <source>
        <dbReference type="Proteomes" id="UP000234503"/>
    </source>
</evidence>
<reference evidence="7 8" key="1">
    <citation type="submission" date="2017-12" db="EMBL/GenBank/DDBJ databases">
        <title>Characterization of six clinical isolates of Enterochimera gen. nov., a novel genus of the Yersiniaciae family and the three species Enterochimera arupensis sp. nov., Enterochimera coloradensis sp. nov, and Enterochimera californica sp. nov.</title>
        <authorList>
            <person name="Rossi A."/>
            <person name="Fisher M."/>
        </authorList>
    </citation>
    <scope>NUCLEOTIDE SEQUENCE [LARGE SCALE GENOMIC DNA]</scope>
    <source>
        <strain evidence="8">2016-Iso4</strain>
    </source>
</reference>
<dbReference type="Proteomes" id="UP000234503">
    <property type="component" value="Unassembled WGS sequence"/>
</dbReference>
<keyword evidence="3" id="KW-0663">Pyridoxal phosphate</keyword>
<dbReference type="Gene3D" id="3.40.640.10">
    <property type="entry name" value="Type I PLP-dependent aspartate aminotransferase-like (Major domain)"/>
    <property type="match status" value="1"/>
</dbReference>
<keyword evidence="7" id="KW-0032">Aminotransferase</keyword>
<comment type="caution">
    <text evidence="7">The sequence shown here is derived from an EMBL/GenBank/DDBJ whole genome shotgun (WGS) entry which is preliminary data.</text>
</comment>
<protein>
    <recommendedName>
        <fullName evidence="2">cysteine-S-conjugate beta-lyase</fullName>
        <ecNumber evidence="2">4.4.1.13</ecNumber>
    </recommendedName>
</protein>
<dbReference type="EC" id="4.4.1.13" evidence="2"/>
<evidence type="ECO:0000256" key="5">
    <source>
        <dbReference type="ARBA" id="ARBA00037974"/>
    </source>
</evidence>
<name>A0A2N5EAN9_9GAMM</name>
<keyword evidence="7" id="KW-0808">Transferase</keyword>
<evidence type="ECO:0000256" key="4">
    <source>
        <dbReference type="ARBA" id="ARBA00023239"/>
    </source>
</evidence>
<dbReference type="InterPro" id="IPR015424">
    <property type="entry name" value="PyrdxlP-dep_Trfase"/>
</dbReference>
<dbReference type="InterPro" id="IPR027619">
    <property type="entry name" value="C-S_lyase_PatB-like"/>
</dbReference>
<dbReference type="SUPFAM" id="SSF53383">
    <property type="entry name" value="PLP-dependent transferases"/>
    <property type="match status" value="1"/>
</dbReference>
<gene>
    <name evidence="7" type="ORF">CYR32_02750</name>
</gene>
<accession>A0A2N5EAN9</accession>
<evidence type="ECO:0000259" key="6">
    <source>
        <dbReference type="Pfam" id="PF00155"/>
    </source>
</evidence>
<dbReference type="Pfam" id="PF00155">
    <property type="entry name" value="Aminotran_1_2"/>
    <property type="match status" value="1"/>
</dbReference>
<feature type="domain" description="Aminotransferase class I/classII large" evidence="6">
    <location>
        <begin position="26"/>
        <end position="373"/>
    </location>
</feature>
<dbReference type="Gene3D" id="3.90.1150.10">
    <property type="entry name" value="Aspartate Aminotransferase, domain 1"/>
    <property type="match status" value="1"/>
</dbReference>
<dbReference type="OrthoDB" id="3224382at2"/>
<dbReference type="AlphaFoldDB" id="A0A2N5EAN9"/>
<organism evidence="7 8">
    <name type="scientific">Chimaeribacter coloradensis</name>
    <dbReference type="NCBI Taxonomy" id="2060068"/>
    <lineage>
        <taxon>Bacteria</taxon>
        <taxon>Pseudomonadati</taxon>
        <taxon>Pseudomonadota</taxon>
        <taxon>Gammaproteobacteria</taxon>
        <taxon>Enterobacterales</taxon>
        <taxon>Yersiniaceae</taxon>
        <taxon>Chimaeribacter</taxon>
    </lineage>
</organism>
<dbReference type="InterPro" id="IPR015421">
    <property type="entry name" value="PyrdxlP-dep_Trfase_major"/>
</dbReference>
<dbReference type="InterPro" id="IPR015422">
    <property type="entry name" value="PyrdxlP-dep_Trfase_small"/>
</dbReference>
<dbReference type="EMBL" id="PJZH01000002">
    <property type="protein sequence ID" value="PLR39164.1"/>
    <property type="molecule type" value="Genomic_DNA"/>
</dbReference>
<comment type="similarity">
    <text evidence="5">Belongs to the class-II pyridoxal-phosphate-dependent aminotransferase family. MalY/PatB cystathionine beta-lyase subfamily.</text>
</comment>
<keyword evidence="8" id="KW-1185">Reference proteome</keyword>
<dbReference type="NCBIfam" id="TIGR04350">
    <property type="entry name" value="C_S_lyase_PatB"/>
    <property type="match status" value="1"/>
</dbReference>
<dbReference type="CDD" id="cd00609">
    <property type="entry name" value="AAT_like"/>
    <property type="match status" value="1"/>
</dbReference>
<comment type="cofactor">
    <cofactor evidence="1">
        <name>pyridoxal 5'-phosphate</name>
        <dbReference type="ChEBI" id="CHEBI:597326"/>
    </cofactor>
</comment>
<dbReference type="PANTHER" id="PTHR43525:SF1">
    <property type="entry name" value="PROTEIN MALY"/>
    <property type="match status" value="1"/>
</dbReference>
<dbReference type="RefSeq" id="WP_101822339.1">
    <property type="nucleotide sequence ID" value="NZ_PJZH01000002.1"/>
</dbReference>
<evidence type="ECO:0000256" key="3">
    <source>
        <dbReference type="ARBA" id="ARBA00022898"/>
    </source>
</evidence>